<evidence type="ECO:0000313" key="3">
    <source>
        <dbReference type="EMBL" id="PFX26183.1"/>
    </source>
</evidence>
<evidence type="ECO:0000256" key="1">
    <source>
        <dbReference type="SAM" id="MobiDB-lite"/>
    </source>
</evidence>
<sequence>MKVLVLLQTTHLLCSVLILVSSAPVENEIRIRGPDLEEEEEENFPPIMPAQFELKAREFPEREKEGEEVKEDENTLREEFEHFRDEESVKNFIKRLERELALEKTKREENRETEDLSNEELVDRELPEEVEEIPEEKGARELKEENGLEMFYRNLQRELEEKQERDMPEKEMEHESPEEQEEEMQERQLDEELENNSKRELEE</sequence>
<proteinExistence type="predicted"/>
<dbReference type="AlphaFoldDB" id="A0A2B4SAX9"/>
<feature type="compositionally biased region" description="Basic and acidic residues" evidence="1">
    <location>
        <begin position="155"/>
        <end position="177"/>
    </location>
</feature>
<organism evidence="3 4">
    <name type="scientific">Stylophora pistillata</name>
    <name type="common">Smooth cauliflower coral</name>
    <dbReference type="NCBI Taxonomy" id="50429"/>
    <lineage>
        <taxon>Eukaryota</taxon>
        <taxon>Metazoa</taxon>
        <taxon>Cnidaria</taxon>
        <taxon>Anthozoa</taxon>
        <taxon>Hexacorallia</taxon>
        <taxon>Scleractinia</taxon>
        <taxon>Astrocoeniina</taxon>
        <taxon>Pocilloporidae</taxon>
        <taxon>Stylophora</taxon>
    </lineage>
</organism>
<protein>
    <submittedName>
        <fullName evidence="3">Uncharacterized protein</fullName>
    </submittedName>
</protein>
<feature type="compositionally biased region" description="Basic and acidic residues" evidence="1">
    <location>
        <begin position="103"/>
        <end position="114"/>
    </location>
</feature>
<comment type="caution">
    <text evidence="3">The sequence shown here is derived from an EMBL/GenBank/DDBJ whole genome shotgun (WGS) entry which is preliminary data.</text>
</comment>
<keyword evidence="4" id="KW-1185">Reference proteome</keyword>
<dbReference type="EMBL" id="LSMT01000132">
    <property type="protein sequence ID" value="PFX26183.1"/>
    <property type="molecule type" value="Genomic_DNA"/>
</dbReference>
<feature type="compositionally biased region" description="Basic and acidic residues" evidence="1">
    <location>
        <begin position="135"/>
        <end position="146"/>
    </location>
</feature>
<feature type="signal peptide" evidence="2">
    <location>
        <begin position="1"/>
        <end position="22"/>
    </location>
</feature>
<dbReference type="Proteomes" id="UP000225706">
    <property type="component" value="Unassembled WGS sequence"/>
</dbReference>
<accession>A0A2B4SAX9</accession>
<name>A0A2B4SAX9_STYPI</name>
<evidence type="ECO:0000313" key="4">
    <source>
        <dbReference type="Proteomes" id="UP000225706"/>
    </source>
</evidence>
<gene>
    <name evidence="3" type="ORF">AWC38_SpisGene9146</name>
</gene>
<feature type="compositionally biased region" description="Basic and acidic residues" evidence="1">
    <location>
        <begin position="185"/>
        <end position="203"/>
    </location>
</feature>
<feature type="region of interest" description="Disordered" evidence="1">
    <location>
        <begin position="103"/>
        <end position="203"/>
    </location>
</feature>
<keyword evidence="2" id="KW-0732">Signal</keyword>
<evidence type="ECO:0000256" key="2">
    <source>
        <dbReference type="SAM" id="SignalP"/>
    </source>
</evidence>
<feature type="chain" id="PRO_5013196930" evidence="2">
    <location>
        <begin position="23"/>
        <end position="203"/>
    </location>
</feature>
<reference evidence="4" key="1">
    <citation type="journal article" date="2017" name="bioRxiv">
        <title>Comparative analysis of the genomes of Stylophora pistillata and Acropora digitifera provides evidence for extensive differences between species of corals.</title>
        <authorList>
            <person name="Voolstra C.R."/>
            <person name="Li Y."/>
            <person name="Liew Y.J."/>
            <person name="Baumgarten S."/>
            <person name="Zoccola D."/>
            <person name="Flot J.-F."/>
            <person name="Tambutte S."/>
            <person name="Allemand D."/>
            <person name="Aranda M."/>
        </authorList>
    </citation>
    <scope>NUCLEOTIDE SEQUENCE [LARGE SCALE GENOMIC DNA]</scope>
</reference>